<gene>
    <name evidence="1" type="ORF">E2C01_082657</name>
</gene>
<protein>
    <submittedName>
        <fullName evidence="1">Uncharacterized protein</fullName>
    </submittedName>
</protein>
<dbReference type="AlphaFoldDB" id="A0A5B7J5Q7"/>
<dbReference type="EMBL" id="VSRR010075591">
    <property type="protein sequence ID" value="MPC87784.1"/>
    <property type="molecule type" value="Genomic_DNA"/>
</dbReference>
<keyword evidence="2" id="KW-1185">Reference proteome</keyword>
<evidence type="ECO:0000313" key="2">
    <source>
        <dbReference type="Proteomes" id="UP000324222"/>
    </source>
</evidence>
<accession>A0A5B7J5Q7</accession>
<name>A0A5B7J5Q7_PORTR</name>
<evidence type="ECO:0000313" key="1">
    <source>
        <dbReference type="EMBL" id="MPC87784.1"/>
    </source>
</evidence>
<reference evidence="1 2" key="1">
    <citation type="submission" date="2019-05" db="EMBL/GenBank/DDBJ databases">
        <title>Another draft genome of Portunus trituberculatus and its Hox gene families provides insights of decapod evolution.</title>
        <authorList>
            <person name="Jeong J.-H."/>
            <person name="Song I."/>
            <person name="Kim S."/>
            <person name="Choi T."/>
            <person name="Kim D."/>
            <person name="Ryu S."/>
            <person name="Kim W."/>
        </authorList>
    </citation>
    <scope>NUCLEOTIDE SEQUENCE [LARGE SCALE GENOMIC DNA]</scope>
    <source>
        <tissue evidence="1">Muscle</tissue>
    </source>
</reference>
<comment type="caution">
    <text evidence="1">The sequence shown here is derived from an EMBL/GenBank/DDBJ whole genome shotgun (WGS) entry which is preliminary data.</text>
</comment>
<dbReference type="Proteomes" id="UP000324222">
    <property type="component" value="Unassembled WGS sequence"/>
</dbReference>
<sequence>MYYLTQCEASLGLGRQTLRVQGEEVPLFPSGNGAGVLCAWQSMTDGKDVAEQKPGWMSGEMLPPHLEDLACQIPIRLMEDQTKVKRHLLCQYVDMFSQDELDLGCTSLEKHRPWRNIETSNSPPVKQALRRVQSCHSFFFPTRSSIFIFDLVVL</sequence>
<organism evidence="1 2">
    <name type="scientific">Portunus trituberculatus</name>
    <name type="common">Swimming crab</name>
    <name type="synonym">Neptunus trituberculatus</name>
    <dbReference type="NCBI Taxonomy" id="210409"/>
    <lineage>
        <taxon>Eukaryota</taxon>
        <taxon>Metazoa</taxon>
        <taxon>Ecdysozoa</taxon>
        <taxon>Arthropoda</taxon>
        <taxon>Crustacea</taxon>
        <taxon>Multicrustacea</taxon>
        <taxon>Malacostraca</taxon>
        <taxon>Eumalacostraca</taxon>
        <taxon>Eucarida</taxon>
        <taxon>Decapoda</taxon>
        <taxon>Pleocyemata</taxon>
        <taxon>Brachyura</taxon>
        <taxon>Eubrachyura</taxon>
        <taxon>Portunoidea</taxon>
        <taxon>Portunidae</taxon>
        <taxon>Portuninae</taxon>
        <taxon>Portunus</taxon>
    </lineage>
</organism>
<proteinExistence type="predicted"/>